<protein>
    <recommendedName>
        <fullName evidence="9">Thiamine-phosphate synthase</fullName>
        <shortName evidence="9">TP synthase</shortName>
        <shortName evidence="9">TPS</shortName>
        <ecNumber evidence="9">2.5.1.3</ecNumber>
    </recommendedName>
    <alternativeName>
        <fullName evidence="9">Thiamine-phosphate pyrophosphorylase</fullName>
        <shortName evidence="9">TMP pyrophosphorylase</shortName>
        <shortName evidence="9">TMP-PPase</shortName>
    </alternativeName>
</protein>
<dbReference type="PANTHER" id="PTHR20857:SF15">
    <property type="entry name" value="THIAMINE-PHOSPHATE SYNTHASE"/>
    <property type="match status" value="1"/>
</dbReference>
<dbReference type="InterPro" id="IPR013785">
    <property type="entry name" value="Aldolase_TIM"/>
</dbReference>
<evidence type="ECO:0000256" key="9">
    <source>
        <dbReference type="HAMAP-Rule" id="MF_00097"/>
    </source>
</evidence>
<feature type="binding site" evidence="9">
    <location>
        <position position="146"/>
    </location>
    <ligand>
        <name>4-amino-2-methyl-5-(diphosphooxymethyl)pyrimidine</name>
        <dbReference type="ChEBI" id="CHEBI:57841"/>
    </ligand>
</feature>
<feature type="domain" description="Thiamine phosphate synthase/TenI" evidence="12">
    <location>
        <begin position="13"/>
        <end position="197"/>
    </location>
</feature>
<feature type="binding site" evidence="9">
    <location>
        <position position="116"/>
    </location>
    <ligand>
        <name>4-amino-2-methyl-5-(diphosphooxymethyl)pyrimidine</name>
        <dbReference type="ChEBI" id="CHEBI:57841"/>
    </ligand>
</feature>
<name>A0A4R5NPQ1_9LACO</name>
<evidence type="ECO:0000256" key="5">
    <source>
        <dbReference type="ARBA" id="ARBA00022977"/>
    </source>
</evidence>
<dbReference type="FunFam" id="3.20.20.70:FF:000096">
    <property type="entry name" value="Thiamine-phosphate synthase"/>
    <property type="match status" value="1"/>
</dbReference>
<comment type="catalytic activity">
    <reaction evidence="8 9 10">
        <text>2-[(2R,5Z)-2-carboxy-4-methylthiazol-5(2H)-ylidene]ethyl phosphate + 4-amino-2-methyl-5-(diphosphooxymethyl)pyrimidine + 2 H(+) = thiamine phosphate + CO2 + diphosphate</text>
        <dbReference type="Rhea" id="RHEA:47844"/>
        <dbReference type="ChEBI" id="CHEBI:15378"/>
        <dbReference type="ChEBI" id="CHEBI:16526"/>
        <dbReference type="ChEBI" id="CHEBI:33019"/>
        <dbReference type="ChEBI" id="CHEBI:37575"/>
        <dbReference type="ChEBI" id="CHEBI:57841"/>
        <dbReference type="ChEBI" id="CHEBI:62899"/>
        <dbReference type="EC" id="2.5.1.3"/>
    </reaction>
</comment>
<dbReference type="SUPFAM" id="SSF51391">
    <property type="entry name" value="Thiamin phosphate synthase"/>
    <property type="match status" value="1"/>
</dbReference>
<evidence type="ECO:0000256" key="8">
    <source>
        <dbReference type="ARBA" id="ARBA00047883"/>
    </source>
</evidence>
<reference evidence="13 14" key="1">
    <citation type="journal article" date="2019" name="Appl. Microbiol. Biotechnol.">
        <title>Uncovering carbohydrate metabolism through a genotype-phenotype association study of 56 lactic acid bacteria genomes.</title>
        <authorList>
            <person name="Buron-Moles G."/>
            <person name="Chailyan A."/>
            <person name="Dolejs I."/>
            <person name="Forster J."/>
            <person name="Miks M.H."/>
        </authorList>
    </citation>
    <scope>NUCLEOTIDE SEQUENCE [LARGE SCALE GENOMIC DNA]</scope>
    <source>
        <strain evidence="13 14">ATCC 49373</strain>
    </source>
</reference>
<proteinExistence type="inferred from homology"/>
<dbReference type="UniPathway" id="UPA00060">
    <property type="reaction ID" value="UER00141"/>
</dbReference>
<dbReference type="Proteomes" id="UP000294854">
    <property type="component" value="Unassembled WGS sequence"/>
</dbReference>
<dbReference type="Pfam" id="PF02581">
    <property type="entry name" value="TMP-TENI"/>
    <property type="match status" value="1"/>
</dbReference>
<comment type="similarity">
    <text evidence="9 10">Belongs to the thiamine-phosphate synthase family.</text>
</comment>
<feature type="binding site" evidence="9">
    <location>
        <position position="77"/>
    </location>
    <ligand>
        <name>4-amino-2-methyl-5-(diphosphooxymethyl)pyrimidine</name>
        <dbReference type="ChEBI" id="CHEBI:57841"/>
    </ligand>
</feature>
<feature type="binding site" evidence="9">
    <location>
        <begin position="143"/>
        <end position="145"/>
    </location>
    <ligand>
        <name>2-[(2R,5Z)-2-carboxy-4-methylthiazol-5(2H)-ylidene]ethyl phosphate</name>
        <dbReference type="ChEBI" id="CHEBI:62899"/>
    </ligand>
</feature>
<accession>A0A4R5NPQ1</accession>
<evidence type="ECO:0000256" key="2">
    <source>
        <dbReference type="ARBA" id="ARBA00022679"/>
    </source>
</evidence>
<dbReference type="AlphaFoldDB" id="A0A4R5NPQ1"/>
<dbReference type="Gene3D" id="3.20.20.70">
    <property type="entry name" value="Aldolase class I"/>
    <property type="match status" value="1"/>
</dbReference>
<evidence type="ECO:0000256" key="11">
    <source>
        <dbReference type="RuleBase" id="RU004253"/>
    </source>
</evidence>
<keyword evidence="14" id="KW-1185">Reference proteome</keyword>
<evidence type="ECO:0000313" key="13">
    <source>
        <dbReference type="EMBL" id="TDG78628.1"/>
    </source>
</evidence>
<dbReference type="GO" id="GO:0004789">
    <property type="term" value="F:thiamine-phosphate diphosphorylase activity"/>
    <property type="evidence" value="ECO:0007669"/>
    <property type="project" value="UniProtKB-UniRule"/>
</dbReference>
<evidence type="ECO:0000256" key="7">
    <source>
        <dbReference type="ARBA" id="ARBA00047851"/>
    </source>
</evidence>
<keyword evidence="4 9" id="KW-0460">Magnesium</keyword>
<dbReference type="GO" id="GO:0005737">
    <property type="term" value="C:cytoplasm"/>
    <property type="evidence" value="ECO:0007669"/>
    <property type="project" value="TreeGrafter"/>
</dbReference>
<feature type="binding site" evidence="9">
    <location>
        <position position="174"/>
    </location>
    <ligand>
        <name>2-[(2R,5Z)-2-carboxy-4-methylthiazol-5(2H)-ylidene]ethyl phosphate</name>
        <dbReference type="ChEBI" id="CHEBI:62899"/>
    </ligand>
</feature>
<evidence type="ECO:0000259" key="12">
    <source>
        <dbReference type="Pfam" id="PF02581"/>
    </source>
</evidence>
<feature type="binding site" evidence="9">
    <location>
        <begin position="41"/>
        <end position="45"/>
    </location>
    <ligand>
        <name>4-amino-2-methyl-5-(diphosphooxymethyl)pyrimidine</name>
        <dbReference type="ChEBI" id="CHEBI:57841"/>
    </ligand>
</feature>
<dbReference type="GO" id="GO:0009228">
    <property type="term" value="P:thiamine biosynthetic process"/>
    <property type="evidence" value="ECO:0007669"/>
    <property type="project" value="UniProtKB-KW"/>
</dbReference>
<comment type="function">
    <text evidence="9">Condenses 4-methyl-5-(beta-hydroxyethyl)thiazole monophosphate (THZ-P) and 2-methyl-4-amino-5-hydroxymethyl pyrimidine pyrophosphate (HMP-PP) to form thiamine monophosphate (TMP).</text>
</comment>
<dbReference type="EMBL" id="PUFO01000034">
    <property type="protein sequence ID" value="TDG78628.1"/>
    <property type="molecule type" value="Genomic_DNA"/>
</dbReference>
<dbReference type="PANTHER" id="PTHR20857">
    <property type="entry name" value="THIAMINE-PHOSPHATE PYROPHOSPHORYLASE"/>
    <property type="match status" value="1"/>
</dbReference>
<sequence length="213" mass="22351">MGIQFKPEQLKAYFVCGSQDVHGDFVTIVKQAIDAGITMFQFRDKGAGSTLTPSQRLVVAGQIRKMCRDAEVPFVVDDDVELALAVGADGVHVGQSDEQIQRVIQQVGSKMFVGYSCSNLTEINRANEIAGIAYYGSGPIFETGSKADADPVIGIAGLAKLVTAATRPVVAIGGITEASLTPIIKTGAAGSAVISMIAQSDDLKRTVSAMNRA</sequence>
<evidence type="ECO:0000256" key="4">
    <source>
        <dbReference type="ARBA" id="ARBA00022842"/>
    </source>
</evidence>
<comment type="cofactor">
    <cofactor evidence="9">
        <name>Mg(2+)</name>
        <dbReference type="ChEBI" id="CHEBI:18420"/>
    </cofactor>
    <text evidence="9">Binds 1 Mg(2+) ion per subunit.</text>
</comment>
<dbReference type="GO" id="GO:0000287">
    <property type="term" value="F:magnesium ion binding"/>
    <property type="evidence" value="ECO:0007669"/>
    <property type="project" value="UniProtKB-UniRule"/>
</dbReference>
<dbReference type="InterPro" id="IPR034291">
    <property type="entry name" value="TMP_synthase"/>
</dbReference>
<dbReference type="HAMAP" id="MF_00097">
    <property type="entry name" value="TMP_synthase"/>
    <property type="match status" value="1"/>
</dbReference>
<evidence type="ECO:0000256" key="6">
    <source>
        <dbReference type="ARBA" id="ARBA00047334"/>
    </source>
</evidence>
<dbReference type="EC" id="2.5.1.3" evidence="9"/>
<dbReference type="STRING" id="1122149.FD44_GL000679"/>
<evidence type="ECO:0000313" key="14">
    <source>
        <dbReference type="Proteomes" id="UP000294854"/>
    </source>
</evidence>
<gene>
    <name evidence="9" type="primary">thiE</name>
    <name evidence="13" type="ORF">C5L31_001654</name>
</gene>
<comment type="catalytic activity">
    <reaction evidence="6 9 10">
        <text>4-methyl-5-(2-phosphooxyethyl)-thiazole + 4-amino-2-methyl-5-(diphosphooxymethyl)pyrimidine + H(+) = thiamine phosphate + diphosphate</text>
        <dbReference type="Rhea" id="RHEA:22328"/>
        <dbReference type="ChEBI" id="CHEBI:15378"/>
        <dbReference type="ChEBI" id="CHEBI:33019"/>
        <dbReference type="ChEBI" id="CHEBI:37575"/>
        <dbReference type="ChEBI" id="CHEBI:57841"/>
        <dbReference type="ChEBI" id="CHEBI:58296"/>
        <dbReference type="EC" id="2.5.1.3"/>
    </reaction>
</comment>
<comment type="pathway">
    <text evidence="1 9 11">Cofactor biosynthesis; thiamine diphosphate biosynthesis; thiamine phosphate from 4-amino-2-methyl-5-diphosphomethylpyrimidine and 4-methyl-5-(2-phosphoethyl)-thiazole: step 1/1.</text>
</comment>
<comment type="caution">
    <text evidence="13">The sequence shown here is derived from an EMBL/GenBank/DDBJ whole genome shotgun (WGS) entry which is preliminary data.</text>
</comment>
<keyword evidence="3 9" id="KW-0479">Metal-binding</keyword>
<dbReference type="InterPro" id="IPR036206">
    <property type="entry name" value="ThiamineP_synth_sf"/>
</dbReference>
<evidence type="ECO:0000256" key="1">
    <source>
        <dbReference type="ARBA" id="ARBA00005165"/>
    </source>
</evidence>
<comment type="catalytic activity">
    <reaction evidence="7 9 10">
        <text>2-(2-carboxy-4-methylthiazol-5-yl)ethyl phosphate + 4-amino-2-methyl-5-(diphosphooxymethyl)pyrimidine + 2 H(+) = thiamine phosphate + CO2 + diphosphate</text>
        <dbReference type="Rhea" id="RHEA:47848"/>
        <dbReference type="ChEBI" id="CHEBI:15378"/>
        <dbReference type="ChEBI" id="CHEBI:16526"/>
        <dbReference type="ChEBI" id="CHEBI:33019"/>
        <dbReference type="ChEBI" id="CHEBI:37575"/>
        <dbReference type="ChEBI" id="CHEBI:57841"/>
        <dbReference type="ChEBI" id="CHEBI:62890"/>
        <dbReference type="EC" id="2.5.1.3"/>
    </reaction>
</comment>
<feature type="binding site" evidence="9">
    <location>
        <position position="97"/>
    </location>
    <ligand>
        <name>Mg(2+)</name>
        <dbReference type="ChEBI" id="CHEBI:18420"/>
    </ligand>
</feature>
<dbReference type="InterPro" id="IPR022998">
    <property type="entry name" value="ThiamineP_synth_TenI"/>
</dbReference>
<keyword evidence="5 9" id="KW-0784">Thiamine biosynthesis</keyword>
<evidence type="ECO:0000256" key="10">
    <source>
        <dbReference type="RuleBase" id="RU003826"/>
    </source>
</evidence>
<keyword evidence="2 9" id="KW-0808">Transferase</keyword>
<dbReference type="CDD" id="cd00564">
    <property type="entry name" value="TMP_TenI"/>
    <property type="match status" value="1"/>
</dbReference>
<dbReference type="OrthoDB" id="9812206at2"/>
<evidence type="ECO:0000256" key="3">
    <source>
        <dbReference type="ARBA" id="ARBA00022723"/>
    </source>
</evidence>
<dbReference type="GO" id="GO:0009229">
    <property type="term" value="P:thiamine diphosphate biosynthetic process"/>
    <property type="evidence" value="ECO:0007669"/>
    <property type="project" value="UniProtKB-UniRule"/>
</dbReference>
<organism evidence="13 14">
    <name type="scientific">Secundilactobacillus malefermentans</name>
    <dbReference type="NCBI Taxonomy" id="176292"/>
    <lineage>
        <taxon>Bacteria</taxon>
        <taxon>Bacillati</taxon>
        <taxon>Bacillota</taxon>
        <taxon>Bacilli</taxon>
        <taxon>Lactobacillales</taxon>
        <taxon>Lactobacillaceae</taxon>
        <taxon>Secundilactobacillus</taxon>
    </lineage>
</organism>
<feature type="binding site" evidence="9">
    <location>
        <begin position="194"/>
        <end position="195"/>
    </location>
    <ligand>
        <name>2-[(2R,5Z)-2-carboxy-4-methylthiazol-5(2H)-ylidene]ethyl phosphate</name>
        <dbReference type="ChEBI" id="CHEBI:62899"/>
    </ligand>
</feature>
<dbReference type="NCBIfam" id="TIGR00693">
    <property type="entry name" value="thiE"/>
    <property type="match status" value="1"/>
</dbReference>
<dbReference type="RefSeq" id="WP_010618980.1">
    <property type="nucleotide sequence ID" value="NZ_CP042371.1"/>
</dbReference>
<feature type="binding site" evidence="9">
    <location>
        <position position="78"/>
    </location>
    <ligand>
        <name>Mg(2+)</name>
        <dbReference type="ChEBI" id="CHEBI:18420"/>
    </ligand>
</feature>